<organism evidence="2 3">
    <name type="scientific">[Eubacterium] siraeum</name>
    <dbReference type="NCBI Taxonomy" id="39492"/>
    <lineage>
        <taxon>Bacteria</taxon>
        <taxon>Bacillati</taxon>
        <taxon>Bacillota</taxon>
        <taxon>Clostridia</taxon>
        <taxon>Eubacteriales</taxon>
        <taxon>Oscillospiraceae</taxon>
        <taxon>Oscillospiraceae incertae sedis</taxon>
    </lineage>
</organism>
<dbReference type="EMBL" id="JAQLXW010000011">
    <property type="protein sequence ID" value="MDB8004144.1"/>
    <property type="molecule type" value="Genomic_DNA"/>
</dbReference>
<dbReference type="AlphaFoldDB" id="A0AAW6D1W1"/>
<keyword evidence="1" id="KW-0812">Transmembrane</keyword>
<evidence type="ECO:0000313" key="3">
    <source>
        <dbReference type="Proteomes" id="UP001210809"/>
    </source>
</evidence>
<protein>
    <submittedName>
        <fullName evidence="2">Uncharacterized protein</fullName>
    </submittedName>
</protein>
<feature type="transmembrane region" description="Helical" evidence="1">
    <location>
        <begin position="20"/>
        <end position="48"/>
    </location>
</feature>
<name>A0AAW6D1W1_9FIRM</name>
<gene>
    <name evidence="2" type="ORF">PNE09_08690</name>
</gene>
<dbReference type="Proteomes" id="UP001210809">
    <property type="component" value="Unassembled WGS sequence"/>
</dbReference>
<feature type="transmembrane region" description="Helical" evidence="1">
    <location>
        <begin position="60"/>
        <end position="82"/>
    </location>
</feature>
<comment type="caution">
    <text evidence="2">The sequence shown here is derived from an EMBL/GenBank/DDBJ whole genome shotgun (WGS) entry which is preliminary data.</text>
</comment>
<reference evidence="2" key="1">
    <citation type="submission" date="2023-01" db="EMBL/GenBank/DDBJ databases">
        <title>Human gut microbiome strain richness.</title>
        <authorList>
            <person name="Chen-Liaw A."/>
        </authorList>
    </citation>
    <scope>NUCLEOTIDE SEQUENCE</scope>
    <source>
        <strain evidence="2">1001283st1_G1_1001283B150217_161031</strain>
    </source>
</reference>
<proteinExistence type="predicted"/>
<evidence type="ECO:0000313" key="2">
    <source>
        <dbReference type="EMBL" id="MDB8004144.1"/>
    </source>
</evidence>
<keyword evidence="1" id="KW-1133">Transmembrane helix</keyword>
<sequence>MIYANPSFETEKHTHAFGAMLWWVVSLISMFTVGTGITAIGLCGASVLKITSTFLQDNTVIVLMMFFAVAIIIFFIGLLRFASVLTTSYKFDGNTIIKGTLAVRGGLISKITANTDFEFVRANFDTVRYKKTIYENAVLTGETKRYLKYSSNGRTIKILKIYDSMPDLRIAENTVKKSVASRVIKRTVLVFAILLTLEITDLCIGYAKNDTVNNAISEGNATVENILTENGFKMQKISNSVYLYTKSTADNSRTSKLRIVYDKSGNIDKSEIEMFTESENDVPTLENLLKVFCKTQSTDEFISAVRKQLDGESANAKLTLDNGQVLRLGTSGGYTEVHTSR</sequence>
<accession>A0AAW6D1W1</accession>
<keyword evidence="1" id="KW-0472">Membrane</keyword>
<evidence type="ECO:0000256" key="1">
    <source>
        <dbReference type="SAM" id="Phobius"/>
    </source>
</evidence>